<dbReference type="InterPro" id="IPR003599">
    <property type="entry name" value="Ig_sub"/>
</dbReference>
<dbReference type="Proteomes" id="UP000269221">
    <property type="component" value="Unassembled WGS sequence"/>
</dbReference>
<evidence type="ECO:0000256" key="1">
    <source>
        <dbReference type="ARBA" id="ARBA00004370"/>
    </source>
</evidence>
<feature type="compositionally biased region" description="Low complexity" evidence="4">
    <location>
        <begin position="409"/>
        <end position="418"/>
    </location>
</feature>
<dbReference type="OrthoDB" id="8920197at2759"/>
<dbReference type="GO" id="GO:0005886">
    <property type="term" value="C:plasma membrane"/>
    <property type="evidence" value="ECO:0007669"/>
    <property type="project" value="TreeGrafter"/>
</dbReference>
<accession>A0A3M0J0I9</accession>
<dbReference type="InterPro" id="IPR050671">
    <property type="entry name" value="CD300_family_receptors"/>
</dbReference>
<dbReference type="GO" id="GO:0004888">
    <property type="term" value="F:transmembrane signaling receptor activity"/>
    <property type="evidence" value="ECO:0007669"/>
    <property type="project" value="TreeGrafter"/>
</dbReference>
<dbReference type="PANTHER" id="PTHR11860">
    <property type="entry name" value="POLYMERIC-IMMUNOGLOBULIN RECEPTOR"/>
    <property type="match status" value="1"/>
</dbReference>
<dbReference type="EMBL" id="QRBI01000230">
    <property type="protein sequence ID" value="RMB92289.1"/>
    <property type="molecule type" value="Genomic_DNA"/>
</dbReference>
<dbReference type="InterPro" id="IPR013106">
    <property type="entry name" value="Ig_V-set"/>
</dbReference>
<dbReference type="CDD" id="cd05716">
    <property type="entry name" value="IgV_pIgR_like"/>
    <property type="match status" value="1"/>
</dbReference>
<dbReference type="PANTHER" id="PTHR11860:SF87">
    <property type="entry name" value="CMRF35-LIKE MOLECULE 8"/>
    <property type="match status" value="1"/>
</dbReference>
<dbReference type="InterPro" id="IPR007110">
    <property type="entry name" value="Ig-like_dom"/>
</dbReference>
<dbReference type="PROSITE" id="PS50835">
    <property type="entry name" value="IG_LIKE"/>
    <property type="match status" value="1"/>
</dbReference>
<dbReference type="InterPro" id="IPR013783">
    <property type="entry name" value="Ig-like_fold"/>
</dbReference>
<keyword evidence="3" id="KW-0472">Membrane</keyword>
<reference evidence="6 7" key="1">
    <citation type="submission" date="2018-07" db="EMBL/GenBank/DDBJ databases">
        <title>A high quality draft genome assembly of the barn swallow (H. rustica rustica).</title>
        <authorList>
            <person name="Formenti G."/>
            <person name="Chiara M."/>
            <person name="Poveda L."/>
            <person name="Francoijs K.-J."/>
            <person name="Bonisoli-Alquati A."/>
            <person name="Canova L."/>
            <person name="Gianfranceschi L."/>
            <person name="Horner D.S."/>
            <person name="Saino N."/>
        </authorList>
    </citation>
    <scope>NUCLEOTIDE SEQUENCE [LARGE SCALE GENOMIC DNA]</scope>
    <source>
        <strain evidence="6">Chelidonia</strain>
        <tissue evidence="6">Blood</tissue>
    </source>
</reference>
<feature type="region of interest" description="Disordered" evidence="4">
    <location>
        <begin position="398"/>
        <end position="513"/>
    </location>
</feature>
<sequence length="513" mass="56285">MNWKTINSTKINSITSPGVWKINKWFNIMHTPHSRQSPEEESSKPLGGFNKVRALALHQRHTQPCRFNLTQEEDNFPVYHDISKCGKAVTGPRLVTVEQGSSLSVSCSYKPRYKLSSKYWCLKSSLWYCLTYIVRTNGSEATVTRDRVSIRDNHTANSFTVTLSSVTPGDAGQYSCGVKKKLGINHQHRIKVMVSTVMEVVPEAKEEAKPRRHSEEEQQGFPDVYMRLLLVLASALPVTGPCTVQRALRETLSVTCKYQPGRETLPKFWCKPSISAGATYIVSTSKWQPEVRQGWFSILDNCVCQAFRVTVEYLAKEDAGMFLCGMRKGFFPLHERADVEVIKTPGRSLNVSPIPTVITTSGDRARLRDRNTVPVWHPLRPSFLRICNPDALAGRSSGDRLRFPPLPSAGRAAAAGAAGHEHGRALGQPAGPHGPGRRRSTPGWPGPDGTGGARAAPEPRRALPASPAGSNQRSRAPLPSSLRRAVPGIPALLPVGVTVPQGRAGPGSAERNR</sequence>
<evidence type="ECO:0000256" key="3">
    <source>
        <dbReference type="ARBA" id="ARBA00023136"/>
    </source>
</evidence>
<dbReference type="InterPro" id="IPR036179">
    <property type="entry name" value="Ig-like_dom_sf"/>
</dbReference>
<proteinExistence type="predicted"/>
<evidence type="ECO:0000256" key="2">
    <source>
        <dbReference type="ARBA" id="ARBA00022692"/>
    </source>
</evidence>
<comment type="subcellular location">
    <subcellularLocation>
        <location evidence="1">Membrane</location>
    </subcellularLocation>
</comment>
<keyword evidence="2" id="KW-0812">Transmembrane</keyword>
<feature type="domain" description="Ig-like" evidence="5">
    <location>
        <begin position="77"/>
        <end position="195"/>
    </location>
</feature>
<dbReference type="AlphaFoldDB" id="A0A3M0J0I9"/>
<dbReference type="Pfam" id="PF07686">
    <property type="entry name" value="V-set"/>
    <property type="match status" value="1"/>
</dbReference>
<evidence type="ECO:0000313" key="6">
    <source>
        <dbReference type="EMBL" id="RMB92289.1"/>
    </source>
</evidence>
<organism evidence="6 7">
    <name type="scientific">Hirundo rustica rustica</name>
    <dbReference type="NCBI Taxonomy" id="333673"/>
    <lineage>
        <taxon>Eukaryota</taxon>
        <taxon>Metazoa</taxon>
        <taxon>Chordata</taxon>
        <taxon>Craniata</taxon>
        <taxon>Vertebrata</taxon>
        <taxon>Euteleostomi</taxon>
        <taxon>Archelosauria</taxon>
        <taxon>Archosauria</taxon>
        <taxon>Dinosauria</taxon>
        <taxon>Saurischia</taxon>
        <taxon>Theropoda</taxon>
        <taxon>Coelurosauria</taxon>
        <taxon>Aves</taxon>
        <taxon>Neognathae</taxon>
        <taxon>Neoaves</taxon>
        <taxon>Telluraves</taxon>
        <taxon>Australaves</taxon>
        <taxon>Passeriformes</taxon>
        <taxon>Sylvioidea</taxon>
        <taxon>Hirundinidae</taxon>
        <taxon>Hirundo</taxon>
    </lineage>
</organism>
<dbReference type="Gene3D" id="2.60.40.10">
    <property type="entry name" value="Immunoglobulins"/>
    <property type="match status" value="2"/>
</dbReference>
<dbReference type="SUPFAM" id="SSF48726">
    <property type="entry name" value="Immunoglobulin"/>
    <property type="match status" value="2"/>
</dbReference>
<name>A0A3M0J0I9_HIRRU</name>
<gene>
    <name evidence="6" type="ORF">DUI87_31401</name>
</gene>
<dbReference type="SMART" id="SM00409">
    <property type="entry name" value="IG"/>
    <property type="match status" value="2"/>
</dbReference>
<protein>
    <recommendedName>
        <fullName evidence="5">Ig-like domain-containing protein</fullName>
    </recommendedName>
</protein>
<dbReference type="STRING" id="333673.A0A3M0J0I9"/>
<feature type="compositionally biased region" description="Low complexity" evidence="4">
    <location>
        <begin position="462"/>
        <end position="485"/>
    </location>
</feature>
<evidence type="ECO:0000256" key="4">
    <source>
        <dbReference type="SAM" id="MobiDB-lite"/>
    </source>
</evidence>
<evidence type="ECO:0000313" key="7">
    <source>
        <dbReference type="Proteomes" id="UP000269221"/>
    </source>
</evidence>
<evidence type="ECO:0000259" key="5">
    <source>
        <dbReference type="PROSITE" id="PS50835"/>
    </source>
</evidence>
<comment type="caution">
    <text evidence="6">The sequence shown here is derived from an EMBL/GenBank/DDBJ whole genome shotgun (WGS) entry which is preliminary data.</text>
</comment>
<keyword evidence="7" id="KW-1185">Reference proteome</keyword>